<evidence type="ECO:0000313" key="16">
    <source>
        <dbReference type="Proteomes" id="UP000255207"/>
    </source>
</evidence>
<dbReference type="GO" id="GO:0006559">
    <property type="term" value="P:L-phenylalanine catabolic process"/>
    <property type="evidence" value="ECO:0007669"/>
    <property type="project" value="UniProtKB-UniPathway"/>
</dbReference>
<evidence type="ECO:0000256" key="8">
    <source>
        <dbReference type="ARBA" id="ARBA00023002"/>
    </source>
</evidence>
<dbReference type="GO" id="GO:0005506">
    <property type="term" value="F:iron ion binding"/>
    <property type="evidence" value="ECO:0007669"/>
    <property type="project" value="InterPro"/>
</dbReference>
<dbReference type="CDD" id="cd03348">
    <property type="entry name" value="pro_PheOH"/>
    <property type="match status" value="1"/>
</dbReference>
<evidence type="ECO:0000256" key="3">
    <source>
        <dbReference type="ARBA" id="ARBA00005088"/>
    </source>
</evidence>
<dbReference type="GO" id="GO:0004505">
    <property type="term" value="F:phenylalanine 4-monooxygenase activity"/>
    <property type="evidence" value="ECO:0007669"/>
    <property type="project" value="UniProtKB-EC"/>
</dbReference>
<keyword evidence="16" id="KW-1185">Reference proteome</keyword>
<sequence>MSDPFLRSGMKSHEIPADFIVDQRFESYTAADHETWSRLHRRQAELLRGRVCDEYFEGLAALGIAADGIPDFRDLNRVLKAATGWEVVAVPGLVPDRVFFTHLAQRRFPAGFWIRRPDEFDYIEEPDIFHDVFGHVPLLMNRSYADFVAAYGEAGLRLNDPADLARLARLYWYSVEFGLIETKAGLRIFGAGIASSPGETLFALESASPNRIGFDTQRVMRTRYRIDDYQQSYFVLPGFEAMPALDDATLSAAMASVRTQAELGPEAVLAGDRVLHRGDGTHHRSPRQPLVA</sequence>
<dbReference type="PROSITE" id="PS51410">
    <property type="entry name" value="BH4_AAA_HYDROXYL_2"/>
    <property type="match status" value="1"/>
</dbReference>
<feature type="binding site" evidence="13">
    <location>
        <position position="130"/>
    </location>
    <ligand>
        <name>Fe cation</name>
        <dbReference type="ChEBI" id="CHEBI:24875"/>
    </ligand>
</feature>
<dbReference type="EC" id="1.14.16.1" evidence="5"/>
<comment type="catalytic activity">
    <reaction evidence="1">
        <text>(6R)-L-erythro-5,6,7,8-tetrahydrobiopterin + L-phenylalanine + O2 = (4aS,6R)-4a-hydroxy-L-erythro-5,6,7,8-tetrahydrobiopterin + L-tyrosine</text>
        <dbReference type="Rhea" id="RHEA:20273"/>
        <dbReference type="ChEBI" id="CHEBI:15379"/>
        <dbReference type="ChEBI" id="CHEBI:15642"/>
        <dbReference type="ChEBI" id="CHEBI:58095"/>
        <dbReference type="ChEBI" id="CHEBI:58315"/>
        <dbReference type="ChEBI" id="CHEBI:59560"/>
        <dbReference type="EC" id="1.14.16.1"/>
    </reaction>
</comment>
<dbReference type="UniPathway" id="UPA00139">
    <property type="reaction ID" value="UER00337"/>
</dbReference>
<dbReference type="PANTHER" id="PTHR11473">
    <property type="entry name" value="AROMATIC AMINO ACID HYDROXYLASE"/>
    <property type="match status" value="1"/>
</dbReference>
<dbReference type="AlphaFoldDB" id="A0A370LB36"/>
<dbReference type="OrthoDB" id="9780502at2"/>
<evidence type="ECO:0000256" key="4">
    <source>
        <dbReference type="ARBA" id="ARBA00009712"/>
    </source>
</evidence>
<organism evidence="15 16">
    <name type="scientific">Bosea caraganae</name>
    <dbReference type="NCBI Taxonomy" id="2763117"/>
    <lineage>
        <taxon>Bacteria</taxon>
        <taxon>Pseudomonadati</taxon>
        <taxon>Pseudomonadota</taxon>
        <taxon>Alphaproteobacteria</taxon>
        <taxon>Hyphomicrobiales</taxon>
        <taxon>Boseaceae</taxon>
        <taxon>Bosea</taxon>
    </lineage>
</organism>
<comment type="pathway">
    <text evidence="3">Amino-acid degradation; L-phenylalanine degradation; acetoacetate and fumarate from L-phenylalanine: step 1/6.</text>
</comment>
<evidence type="ECO:0000313" key="15">
    <source>
        <dbReference type="EMBL" id="RDJ29182.1"/>
    </source>
</evidence>
<keyword evidence="7 13" id="KW-0479">Metal-binding</keyword>
<comment type="caution">
    <text evidence="15">The sequence shown here is derived from an EMBL/GenBank/DDBJ whole genome shotgun (WGS) entry which is preliminary data.</text>
</comment>
<dbReference type="InterPro" id="IPR019774">
    <property type="entry name" value="Aromatic-AA_hydroxylase_C"/>
</dbReference>
<dbReference type="RefSeq" id="WP_114827299.1">
    <property type="nucleotide sequence ID" value="NZ_QQTO01000019.1"/>
</dbReference>
<evidence type="ECO:0000256" key="10">
    <source>
        <dbReference type="ARBA" id="ARBA00023033"/>
    </source>
</evidence>
<dbReference type="InterPro" id="IPR001273">
    <property type="entry name" value="ArAA_hydroxylase"/>
</dbReference>
<comment type="similarity">
    <text evidence="4">Belongs to the biopterin-dependent aromatic amino acid hydroxylase family.</text>
</comment>
<proteinExistence type="inferred from homology"/>
<dbReference type="SUPFAM" id="SSF56534">
    <property type="entry name" value="Aromatic aminoacid monoxygenases, catalytic and oligomerization domains"/>
    <property type="match status" value="1"/>
</dbReference>
<protein>
    <recommendedName>
        <fullName evidence="6">Phenylalanine-4-hydroxylase</fullName>
        <ecNumber evidence="5">1.14.16.1</ecNumber>
    </recommendedName>
    <alternativeName>
        <fullName evidence="12">Phe-4-monooxygenase</fullName>
    </alternativeName>
</protein>
<dbReference type="Gene3D" id="1.10.800.10">
    <property type="entry name" value="Aromatic amino acid hydroxylase"/>
    <property type="match status" value="1"/>
</dbReference>
<evidence type="ECO:0000256" key="7">
    <source>
        <dbReference type="ARBA" id="ARBA00022723"/>
    </source>
</evidence>
<dbReference type="InterPro" id="IPR036329">
    <property type="entry name" value="Aro-AA_hydroxylase_C_sf"/>
</dbReference>
<dbReference type="PROSITE" id="PS00367">
    <property type="entry name" value="BH4_AAA_HYDROXYL_1"/>
    <property type="match status" value="1"/>
</dbReference>
<evidence type="ECO:0000256" key="5">
    <source>
        <dbReference type="ARBA" id="ARBA00011995"/>
    </source>
</evidence>
<evidence type="ECO:0000256" key="12">
    <source>
        <dbReference type="ARBA" id="ARBA00029922"/>
    </source>
</evidence>
<dbReference type="Pfam" id="PF00351">
    <property type="entry name" value="Biopterin_H"/>
    <property type="match status" value="1"/>
</dbReference>
<evidence type="ECO:0000256" key="1">
    <source>
        <dbReference type="ARBA" id="ARBA00001060"/>
    </source>
</evidence>
<name>A0A370LB36_9HYPH</name>
<dbReference type="Proteomes" id="UP000255207">
    <property type="component" value="Unassembled WGS sequence"/>
</dbReference>
<keyword evidence="10 15" id="KW-0503">Monooxygenase</keyword>
<evidence type="ECO:0000256" key="6">
    <source>
        <dbReference type="ARBA" id="ARBA00020276"/>
    </source>
</evidence>
<dbReference type="InterPro" id="IPR036951">
    <property type="entry name" value="ArAA_hydroxylase_sf"/>
</dbReference>
<dbReference type="PANTHER" id="PTHR11473:SF24">
    <property type="entry name" value="PHENYLALANINE-4-HYDROXYLASE"/>
    <property type="match status" value="1"/>
</dbReference>
<accession>A0A370LB36</accession>
<dbReference type="InterPro" id="IPR018301">
    <property type="entry name" value="ArAA_hydroxylase_Fe/CU_BS"/>
</dbReference>
<dbReference type="NCBIfam" id="NF008877">
    <property type="entry name" value="PRK11913.1-2"/>
    <property type="match status" value="1"/>
</dbReference>
<feature type="domain" description="Biopterin-dependent aromatic amino acid hydroxylase family profile" evidence="14">
    <location>
        <begin position="1"/>
        <end position="292"/>
    </location>
</feature>
<dbReference type="EMBL" id="QQTP01000001">
    <property type="protein sequence ID" value="RDJ29182.1"/>
    <property type="molecule type" value="Genomic_DNA"/>
</dbReference>
<evidence type="ECO:0000256" key="9">
    <source>
        <dbReference type="ARBA" id="ARBA00023004"/>
    </source>
</evidence>
<evidence type="ECO:0000259" key="14">
    <source>
        <dbReference type="PROSITE" id="PS51410"/>
    </source>
</evidence>
<dbReference type="PRINTS" id="PR00372">
    <property type="entry name" value="FYWHYDRXLASE"/>
</dbReference>
<reference evidence="16" key="1">
    <citation type="submission" date="2018-07" db="EMBL/GenBank/DDBJ databases">
        <authorList>
            <person name="Safronova V.I."/>
            <person name="Chirak E.R."/>
            <person name="Sazanova A.L."/>
        </authorList>
    </citation>
    <scope>NUCLEOTIDE SEQUENCE [LARGE SCALE GENOMIC DNA]</scope>
    <source>
        <strain evidence="16">RCAM04685</strain>
    </source>
</reference>
<comment type="cofactor">
    <cofactor evidence="2 13">
        <name>Fe(2+)</name>
        <dbReference type="ChEBI" id="CHEBI:29033"/>
    </cofactor>
</comment>
<evidence type="ECO:0000256" key="13">
    <source>
        <dbReference type="PIRSR" id="PIRSR601273-2"/>
    </source>
</evidence>
<keyword evidence="9 13" id="KW-0408">Iron</keyword>
<keyword evidence="8 15" id="KW-0560">Oxidoreductase</keyword>
<evidence type="ECO:0000256" key="11">
    <source>
        <dbReference type="ARBA" id="ARBA00023232"/>
    </source>
</evidence>
<feature type="binding site" evidence="13">
    <location>
        <position position="135"/>
    </location>
    <ligand>
        <name>Fe cation</name>
        <dbReference type="ChEBI" id="CHEBI:24875"/>
    </ligand>
</feature>
<dbReference type="InterPro" id="IPR005960">
    <property type="entry name" value="Phe-4-hydroxylase_mono"/>
</dbReference>
<gene>
    <name evidence="15" type="ORF">DWE98_00975</name>
</gene>
<feature type="binding site" evidence="13">
    <location>
        <position position="176"/>
    </location>
    <ligand>
        <name>Fe cation</name>
        <dbReference type="ChEBI" id="CHEBI:24875"/>
    </ligand>
</feature>
<evidence type="ECO:0000256" key="2">
    <source>
        <dbReference type="ARBA" id="ARBA00001954"/>
    </source>
</evidence>
<dbReference type="NCBIfam" id="TIGR01267">
    <property type="entry name" value="Phe4hydrox_mono"/>
    <property type="match status" value="1"/>
</dbReference>
<keyword evidence="11" id="KW-0585">Phenylalanine catabolism</keyword>